<reference evidence="5 6" key="2">
    <citation type="submission" date="2020-07" db="EMBL/GenBank/DDBJ databases">
        <title>Genome assembly of wild tea tree DASZ reveals pedigree and selection history of tea varieties.</title>
        <authorList>
            <person name="Zhang W."/>
        </authorList>
    </citation>
    <scope>NUCLEOTIDE SEQUENCE [LARGE SCALE GENOMIC DNA]</scope>
    <source>
        <strain evidence="6">cv. G240</strain>
        <tissue evidence="5">Leaf</tissue>
    </source>
</reference>
<dbReference type="GO" id="GO:0035251">
    <property type="term" value="F:UDP-glucosyltransferase activity"/>
    <property type="evidence" value="ECO:0007669"/>
    <property type="project" value="InterPro"/>
</dbReference>
<organism evidence="5 6">
    <name type="scientific">Camellia sinensis</name>
    <name type="common">Tea plant</name>
    <name type="synonym">Thea sinensis</name>
    <dbReference type="NCBI Taxonomy" id="4442"/>
    <lineage>
        <taxon>Eukaryota</taxon>
        <taxon>Viridiplantae</taxon>
        <taxon>Streptophyta</taxon>
        <taxon>Embryophyta</taxon>
        <taxon>Tracheophyta</taxon>
        <taxon>Spermatophyta</taxon>
        <taxon>Magnoliopsida</taxon>
        <taxon>eudicotyledons</taxon>
        <taxon>Gunneridae</taxon>
        <taxon>Pentapetalae</taxon>
        <taxon>asterids</taxon>
        <taxon>Ericales</taxon>
        <taxon>Theaceae</taxon>
        <taxon>Camellia</taxon>
    </lineage>
</organism>
<dbReference type="Pfam" id="PF00201">
    <property type="entry name" value="UDPGT"/>
    <property type="match status" value="1"/>
</dbReference>
<proteinExistence type="inferred from homology"/>
<dbReference type="Gene3D" id="3.40.50.2000">
    <property type="entry name" value="Glycogen Phosphorylase B"/>
    <property type="match status" value="1"/>
</dbReference>
<dbReference type="InterPro" id="IPR002213">
    <property type="entry name" value="UDP_glucos_trans"/>
</dbReference>
<gene>
    <name evidence="5" type="ORF">HYC85_016274</name>
</gene>
<comment type="caution">
    <text evidence="5">The sequence shown here is derived from an EMBL/GenBank/DDBJ whole genome shotgun (WGS) entry which is preliminary data.</text>
</comment>
<protein>
    <recommendedName>
        <fullName evidence="7">UDP-glycosyltransferases domain-containing protein</fullName>
    </recommendedName>
</protein>
<evidence type="ECO:0008006" key="7">
    <source>
        <dbReference type="Google" id="ProtNLM"/>
    </source>
</evidence>
<dbReference type="InterPro" id="IPR050481">
    <property type="entry name" value="UDP-glycosyltransf_plant"/>
</dbReference>
<evidence type="ECO:0000256" key="2">
    <source>
        <dbReference type="ARBA" id="ARBA00022679"/>
    </source>
</evidence>
<name>A0A7J7H2W1_CAMSI</name>
<keyword evidence="2" id="KW-0808">Transferase</keyword>
<reference evidence="6" key="1">
    <citation type="journal article" date="2020" name="Nat. Commun.">
        <title>Genome assembly of wild tea tree DASZ reveals pedigree and selection history of tea varieties.</title>
        <authorList>
            <person name="Zhang W."/>
            <person name="Zhang Y."/>
            <person name="Qiu H."/>
            <person name="Guo Y."/>
            <person name="Wan H."/>
            <person name="Zhang X."/>
            <person name="Scossa F."/>
            <person name="Alseekh S."/>
            <person name="Zhang Q."/>
            <person name="Wang P."/>
            <person name="Xu L."/>
            <person name="Schmidt M.H."/>
            <person name="Jia X."/>
            <person name="Li D."/>
            <person name="Zhu A."/>
            <person name="Guo F."/>
            <person name="Chen W."/>
            <person name="Ni D."/>
            <person name="Usadel B."/>
            <person name="Fernie A.R."/>
            <person name="Wen W."/>
        </authorList>
    </citation>
    <scope>NUCLEOTIDE SEQUENCE [LARGE SCALE GENOMIC DNA]</scope>
    <source>
        <strain evidence="6">cv. G240</strain>
    </source>
</reference>
<dbReference type="AlphaFoldDB" id="A0A7J7H2W1"/>
<evidence type="ECO:0000256" key="4">
    <source>
        <dbReference type="SAM" id="MobiDB-lite"/>
    </source>
</evidence>
<feature type="region of interest" description="Disordered" evidence="4">
    <location>
        <begin position="300"/>
        <end position="331"/>
    </location>
</feature>
<comment type="similarity">
    <text evidence="1">Belongs to the UDP-glycosyltransferase family.</text>
</comment>
<dbReference type="EMBL" id="JACBKZ010000007">
    <property type="protein sequence ID" value="KAF5946046.1"/>
    <property type="molecule type" value="Genomic_DNA"/>
</dbReference>
<sequence>MAQVPYANAIGALMYTMVCTRPDISHAVSMFERDNRLGQNLVGYVDSDYAGDLDKRQSTTGYVFTLAKGSVSWRSALQSTVGLSITEAEYMAVTEAFKEAIRLHGLIEDLGIVQKHVEVFCDSCFDLPQLEEIVAALEKSSHRFLWSIWRSPPKGEFGLPTDCGSDYDDLLPEGFLKRTENRGMMCGWAPQTVVLGHAAVGGFVSHYGWNSTLESLWFGVPMVTRPMYAEQQINAFEMVVELDLAVELRLDYKCEFGGIGGKVELVAAEEIERVVRGVMDGENLVSGRVREMRDKSRNAVMEGGSSFDSLGGTTGPSAENGGDTMPMLQETDPNRPLHVEQPHTEAMIFDLDRDLKCHQNFKD</sequence>
<evidence type="ECO:0000256" key="1">
    <source>
        <dbReference type="ARBA" id="ARBA00009995"/>
    </source>
</evidence>
<dbReference type="Proteomes" id="UP000593564">
    <property type="component" value="Unassembled WGS sequence"/>
</dbReference>
<dbReference type="PANTHER" id="PTHR48048">
    <property type="entry name" value="GLYCOSYLTRANSFERASE"/>
    <property type="match status" value="1"/>
</dbReference>
<evidence type="ECO:0000313" key="5">
    <source>
        <dbReference type="EMBL" id="KAF5946046.1"/>
    </source>
</evidence>
<keyword evidence="6" id="KW-1185">Reference proteome</keyword>
<dbReference type="CDD" id="cd09272">
    <property type="entry name" value="RNase_HI_RT_Ty1"/>
    <property type="match status" value="1"/>
</dbReference>
<evidence type="ECO:0000256" key="3">
    <source>
        <dbReference type="ARBA" id="ARBA00023241"/>
    </source>
</evidence>
<evidence type="ECO:0000313" key="6">
    <source>
        <dbReference type="Proteomes" id="UP000593564"/>
    </source>
</evidence>
<dbReference type="GO" id="GO:0009813">
    <property type="term" value="P:flavonoid biosynthetic process"/>
    <property type="evidence" value="ECO:0007669"/>
    <property type="project" value="UniProtKB-KW"/>
</dbReference>
<dbReference type="SUPFAM" id="SSF53756">
    <property type="entry name" value="UDP-Glycosyltransferase/glycogen phosphorylase"/>
    <property type="match status" value="1"/>
</dbReference>
<dbReference type="PANTHER" id="PTHR48048:SF45">
    <property type="entry name" value="GLYCOSYLTRANSFERASE"/>
    <property type="match status" value="1"/>
</dbReference>
<dbReference type="CDD" id="cd03784">
    <property type="entry name" value="GT1_Gtf-like"/>
    <property type="match status" value="1"/>
</dbReference>
<keyword evidence="3" id="KW-0284">Flavonoid biosynthesis</keyword>
<dbReference type="FunFam" id="3.40.50.2000:FF:000056">
    <property type="entry name" value="Glycosyltransferase"/>
    <property type="match status" value="1"/>
</dbReference>
<accession>A0A7J7H2W1</accession>